<evidence type="ECO:0000256" key="1">
    <source>
        <dbReference type="SAM" id="MobiDB-lite"/>
    </source>
</evidence>
<evidence type="ECO:0000313" key="3">
    <source>
        <dbReference type="Proteomes" id="UP000626844"/>
    </source>
</evidence>
<gene>
    <name evidence="2" type="ORF">IC621_15595</name>
</gene>
<dbReference type="RefSeq" id="WP_191159251.1">
    <property type="nucleotide sequence ID" value="NZ_JACXAI010000020.1"/>
</dbReference>
<evidence type="ECO:0000313" key="2">
    <source>
        <dbReference type="EMBL" id="MBD1381660.1"/>
    </source>
</evidence>
<reference evidence="2" key="1">
    <citation type="submission" date="2020-09" db="EMBL/GenBank/DDBJ databases">
        <title>A novel bacterium of genus Bacillus, isolated from South China Sea.</title>
        <authorList>
            <person name="Huang H."/>
            <person name="Mo K."/>
            <person name="Hu Y."/>
        </authorList>
    </citation>
    <scope>NUCLEOTIDE SEQUENCE</scope>
    <source>
        <strain evidence="2">IB182487</strain>
    </source>
</reference>
<dbReference type="EMBL" id="JACXAI010000020">
    <property type="protein sequence ID" value="MBD1381660.1"/>
    <property type="molecule type" value="Genomic_DNA"/>
</dbReference>
<name>A0A926NJ11_9BACI</name>
<organism evidence="2 3">
    <name type="scientific">Metabacillus arenae</name>
    <dbReference type="NCBI Taxonomy" id="2771434"/>
    <lineage>
        <taxon>Bacteria</taxon>
        <taxon>Bacillati</taxon>
        <taxon>Bacillota</taxon>
        <taxon>Bacilli</taxon>
        <taxon>Bacillales</taxon>
        <taxon>Bacillaceae</taxon>
        <taxon>Metabacillus</taxon>
    </lineage>
</organism>
<keyword evidence="3" id="KW-1185">Reference proteome</keyword>
<accession>A0A926NJ11</accession>
<comment type="caution">
    <text evidence="2">The sequence shown here is derived from an EMBL/GenBank/DDBJ whole genome shotgun (WGS) entry which is preliminary data.</text>
</comment>
<dbReference type="AlphaFoldDB" id="A0A926NJ11"/>
<dbReference type="Proteomes" id="UP000626844">
    <property type="component" value="Unassembled WGS sequence"/>
</dbReference>
<sequence>MGRGKAFEAKKKGHEPTIPEHGRKTSSKHIEDVEYAIEPVAKEGGRPVSVKTEKE</sequence>
<feature type="region of interest" description="Disordered" evidence="1">
    <location>
        <begin position="1"/>
        <end position="28"/>
    </location>
</feature>
<protein>
    <submittedName>
        <fullName evidence="2">Uncharacterized protein</fullName>
    </submittedName>
</protein>
<proteinExistence type="predicted"/>